<evidence type="ECO:0000313" key="2">
    <source>
        <dbReference type="EMBL" id="SHH47225.1"/>
    </source>
</evidence>
<dbReference type="EMBL" id="FQXI01000010">
    <property type="protein sequence ID" value="SHH47225.1"/>
    <property type="molecule type" value="Genomic_DNA"/>
</dbReference>
<sequence length="502" mass="55043">MKKLRGAANNKTIIGVIIALVVLAGSYFAYGKLGKDNPKAELKDAFLGVITEFHNTANDLTPGLGESEMSKKILDNGAFDLDMNVNTELLASMGIDKAGINLRFKQNNKAKKAEFEMGANLGNLSTLSLNTKFLGDEIYLDTPFAYDKAFKINAKTLGADLETSALATLMNIDTEEAKNLSIDLFGNAKTFAEQKKEFFAFVKTEQSTLVKNMNITKVETDKVTSEKLAQTDLEQFSIEVNSTDLKAYLNKSIDFAISVNEKQIESIAGTDSLMNSDFQSQIDSLKQTKTEIENAELKEKVTLKATLNKEGKLVAFNLPNFATDAKEKEVMNVYLAGKKNTTDDITVEFSDELDTFTMTYKTVAGESQNTSDFLISENDETILSISSTYSPADKSFTGNSTAFNAVAGEKMDITLSGKYEDVVEGVSYNQIFDNITISTPSQEPIVLSGNIKLSVEAPEITAPENSTEILKLTEEELNSLETEIMTNVESSLMPLMTVMYGL</sequence>
<organism evidence="2 3">
    <name type="scientific">Anaerosphaera aminiphila DSM 21120</name>
    <dbReference type="NCBI Taxonomy" id="1120995"/>
    <lineage>
        <taxon>Bacteria</taxon>
        <taxon>Bacillati</taxon>
        <taxon>Bacillota</taxon>
        <taxon>Tissierellia</taxon>
        <taxon>Tissierellales</taxon>
        <taxon>Peptoniphilaceae</taxon>
        <taxon>Anaerosphaera</taxon>
    </lineage>
</organism>
<name>A0A1M5T8X9_9FIRM</name>
<keyword evidence="1" id="KW-0812">Transmembrane</keyword>
<dbReference type="RefSeq" id="WP_073184995.1">
    <property type="nucleotide sequence ID" value="NZ_FQXI01000010.1"/>
</dbReference>
<keyword evidence="1" id="KW-0472">Membrane</keyword>
<dbReference type="Proteomes" id="UP000184032">
    <property type="component" value="Unassembled WGS sequence"/>
</dbReference>
<reference evidence="2 3" key="1">
    <citation type="submission" date="2016-11" db="EMBL/GenBank/DDBJ databases">
        <authorList>
            <person name="Jaros S."/>
            <person name="Januszkiewicz K."/>
            <person name="Wedrychowicz H."/>
        </authorList>
    </citation>
    <scope>NUCLEOTIDE SEQUENCE [LARGE SCALE GENOMIC DNA]</scope>
    <source>
        <strain evidence="2 3">DSM 21120</strain>
    </source>
</reference>
<accession>A0A1M5T8X9</accession>
<keyword evidence="1" id="KW-1133">Transmembrane helix</keyword>
<evidence type="ECO:0000256" key="1">
    <source>
        <dbReference type="SAM" id="Phobius"/>
    </source>
</evidence>
<proteinExistence type="predicted"/>
<evidence type="ECO:0000313" key="3">
    <source>
        <dbReference type="Proteomes" id="UP000184032"/>
    </source>
</evidence>
<protein>
    <submittedName>
        <fullName evidence="2">Uncharacterized protein</fullName>
    </submittedName>
</protein>
<dbReference type="STRING" id="1120995.SAMN02745245_01397"/>
<dbReference type="AlphaFoldDB" id="A0A1M5T8X9"/>
<gene>
    <name evidence="2" type="ORF">SAMN02745245_01397</name>
</gene>
<feature type="transmembrane region" description="Helical" evidence="1">
    <location>
        <begin position="12"/>
        <end position="30"/>
    </location>
</feature>
<keyword evidence="3" id="KW-1185">Reference proteome</keyword>